<keyword evidence="7 10" id="KW-0697">Rotamase</keyword>
<reference evidence="15" key="1">
    <citation type="submission" date="2022-08" db="UniProtKB">
        <authorList>
            <consortium name="EnsemblMetazoa"/>
        </authorList>
    </citation>
    <scope>IDENTIFICATION</scope>
    <source>
        <strain evidence="15">05x7-T-G4-1.051#20</strain>
    </source>
</reference>
<keyword evidence="6" id="KW-0106">Calcium</keyword>
<keyword evidence="4" id="KW-0677">Repeat</keyword>
<evidence type="ECO:0000313" key="16">
    <source>
        <dbReference type="Proteomes" id="UP000005408"/>
    </source>
</evidence>
<dbReference type="InterPro" id="IPR052273">
    <property type="entry name" value="PPIase_FKBP"/>
</dbReference>
<dbReference type="KEGG" id="crg:105319736"/>
<evidence type="ECO:0000256" key="11">
    <source>
        <dbReference type="SAM" id="MobiDB-lite"/>
    </source>
</evidence>
<dbReference type="InterPro" id="IPR001179">
    <property type="entry name" value="PPIase_FKBP_dom"/>
</dbReference>
<evidence type="ECO:0000256" key="9">
    <source>
        <dbReference type="ARBA" id="ARBA00023235"/>
    </source>
</evidence>
<dbReference type="Pfam" id="PF00254">
    <property type="entry name" value="FKBP_C"/>
    <property type="match status" value="1"/>
</dbReference>
<dbReference type="PANTHER" id="PTHR46222:SF3">
    <property type="entry name" value="PEPTIDYLPROLYL ISOMERASE"/>
    <property type="match status" value="1"/>
</dbReference>
<dbReference type="PROSITE" id="PS50222">
    <property type="entry name" value="EF_HAND_2"/>
    <property type="match status" value="2"/>
</dbReference>
<dbReference type="InterPro" id="IPR011992">
    <property type="entry name" value="EF-hand-dom_pair"/>
</dbReference>
<keyword evidence="3 12" id="KW-0732">Signal</keyword>
<organism evidence="15 16">
    <name type="scientific">Magallana gigas</name>
    <name type="common">Pacific oyster</name>
    <name type="synonym">Crassostrea gigas</name>
    <dbReference type="NCBI Taxonomy" id="29159"/>
    <lineage>
        <taxon>Eukaryota</taxon>
        <taxon>Metazoa</taxon>
        <taxon>Spiralia</taxon>
        <taxon>Lophotrochozoa</taxon>
        <taxon>Mollusca</taxon>
        <taxon>Bivalvia</taxon>
        <taxon>Autobranchia</taxon>
        <taxon>Pteriomorphia</taxon>
        <taxon>Ostreida</taxon>
        <taxon>Ostreoidea</taxon>
        <taxon>Ostreidae</taxon>
        <taxon>Magallana</taxon>
    </lineage>
</organism>
<dbReference type="AlphaFoldDB" id="A0A8W8KPE2"/>
<dbReference type="GO" id="GO:0005509">
    <property type="term" value="F:calcium ion binding"/>
    <property type="evidence" value="ECO:0007669"/>
    <property type="project" value="InterPro"/>
</dbReference>
<dbReference type="InterPro" id="IPR018247">
    <property type="entry name" value="EF_Hand_1_Ca_BS"/>
</dbReference>
<evidence type="ECO:0000256" key="1">
    <source>
        <dbReference type="ARBA" id="ARBA00000971"/>
    </source>
</evidence>
<dbReference type="InterPro" id="IPR002048">
    <property type="entry name" value="EF_hand_dom"/>
</dbReference>
<dbReference type="PROSITE" id="PS50059">
    <property type="entry name" value="FKBP_PPIASE"/>
    <property type="match status" value="1"/>
</dbReference>
<keyword evidence="16" id="KW-1185">Reference proteome</keyword>
<feature type="chain" id="PRO_5042431364" description="peptidylprolyl isomerase" evidence="12">
    <location>
        <begin position="24"/>
        <end position="232"/>
    </location>
</feature>
<evidence type="ECO:0000259" key="14">
    <source>
        <dbReference type="PROSITE" id="PS50222"/>
    </source>
</evidence>
<evidence type="ECO:0000256" key="10">
    <source>
        <dbReference type="PROSITE-ProRule" id="PRU00277"/>
    </source>
</evidence>
<dbReference type="FunFam" id="3.10.50.40:FF:000006">
    <property type="entry name" value="Peptidyl-prolyl cis-trans isomerase"/>
    <property type="match status" value="1"/>
</dbReference>
<dbReference type="RefSeq" id="XP_011415688.2">
    <property type="nucleotide sequence ID" value="XM_011417386.4"/>
</dbReference>
<evidence type="ECO:0000256" key="12">
    <source>
        <dbReference type="SAM" id="SignalP"/>
    </source>
</evidence>
<evidence type="ECO:0000313" key="15">
    <source>
        <dbReference type="EnsemblMetazoa" id="G24756.1:cds"/>
    </source>
</evidence>
<dbReference type="OrthoDB" id="1902587at2759"/>
<dbReference type="GeneID" id="105319736"/>
<comment type="catalytic activity">
    <reaction evidence="1 10">
        <text>[protein]-peptidylproline (omega=180) = [protein]-peptidylproline (omega=0)</text>
        <dbReference type="Rhea" id="RHEA:16237"/>
        <dbReference type="Rhea" id="RHEA-COMP:10747"/>
        <dbReference type="Rhea" id="RHEA-COMP:10748"/>
        <dbReference type="ChEBI" id="CHEBI:83833"/>
        <dbReference type="ChEBI" id="CHEBI:83834"/>
        <dbReference type="EC" id="5.2.1.8"/>
    </reaction>
</comment>
<dbReference type="Gene3D" id="1.10.238.10">
    <property type="entry name" value="EF-hand"/>
    <property type="match status" value="1"/>
</dbReference>
<evidence type="ECO:0000256" key="2">
    <source>
        <dbReference type="ARBA" id="ARBA00013194"/>
    </source>
</evidence>
<feature type="signal peptide" evidence="12">
    <location>
        <begin position="1"/>
        <end position="23"/>
    </location>
</feature>
<evidence type="ECO:0000256" key="7">
    <source>
        <dbReference type="ARBA" id="ARBA00023110"/>
    </source>
</evidence>
<feature type="region of interest" description="Disordered" evidence="11">
    <location>
        <begin position="211"/>
        <end position="232"/>
    </location>
</feature>
<feature type="domain" description="PPIase FKBP-type" evidence="13">
    <location>
        <begin position="63"/>
        <end position="153"/>
    </location>
</feature>
<evidence type="ECO:0000256" key="4">
    <source>
        <dbReference type="ARBA" id="ARBA00022737"/>
    </source>
</evidence>
<dbReference type="SUPFAM" id="SSF54534">
    <property type="entry name" value="FKBP-like"/>
    <property type="match status" value="1"/>
</dbReference>
<evidence type="ECO:0000256" key="3">
    <source>
        <dbReference type="ARBA" id="ARBA00022729"/>
    </source>
</evidence>
<dbReference type="Gene3D" id="3.10.50.40">
    <property type="match status" value="1"/>
</dbReference>
<dbReference type="EC" id="5.2.1.8" evidence="2 10"/>
<protein>
    <recommendedName>
        <fullName evidence="2 10">peptidylprolyl isomerase</fullName>
        <ecNumber evidence="2 10">5.2.1.8</ecNumber>
    </recommendedName>
</protein>
<dbReference type="GO" id="GO:0003755">
    <property type="term" value="F:peptidyl-prolyl cis-trans isomerase activity"/>
    <property type="evidence" value="ECO:0007669"/>
    <property type="project" value="UniProtKB-KW"/>
</dbReference>
<dbReference type="CDD" id="cd00051">
    <property type="entry name" value="EFh"/>
    <property type="match status" value="1"/>
</dbReference>
<dbReference type="PROSITE" id="PS00018">
    <property type="entry name" value="EF_HAND_1"/>
    <property type="match status" value="2"/>
</dbReference>
<keyword evidence="8" id="KW-0325">Glycoprotein</keyword>
<name>A0A8W8KPE2_MAGGI</name>
<keyword evidence="9 10" id="KW-0413">Isomerase</keyword>
<dbReference type="InterPro" id="IPR046357">
    <property type="entry name" value="PPIase_dom_sf"/>
</dbReference>
<accession>A0A8W8KPE2</accession>
<feature type="domain" description="EF-hand" evidence="14">
    <location>
        <begin position="160"/>
        <end position="188"/>
    </location>
</feature>
<dbReference type="Pfam" id="PF13499">
    <property type="entry name" value="EF-hand_7"/>
    <property type="match status" value="1"/>
</dbReference>
<evidence type="ECO:0000256" key="6">
    <source>
        <dbReference type="ARBA" id="ARBA00022837"/>
    </source>
</evidence>
<dbReference type="SUPFAM" id="SSF47473">
    <property type="entry name" value="EF-hand"/>
    <property type="match status" value="1"/>
</dbReference>
<dbReference type="EnsemblMetazoa" id="G24756.5">
    <property type="protein sequence ID" value="G24756.5:cds"/>
    <property type="gene ID" value="G24756"/>
</dbReference>
<dbReference type="OMA" id="FFYVWGI"/>
<dbReference type="EnsemblMetazoa" id="G24756.1">
    <property type="protein sequence ID" value="G24756.1:cds"/>
    <property type="gene ID" value="G24756"/>
</dbReference>
<feature type="domain" description="EF-hand" evidence="14">
    <location>
        <begin position="199"/>
        <end position="232"/>
    </location>
</feature>
<dbReference type="Proteomes" id="UP000005408">
    <property type="component" value="Unassembled WGS sequence"/>
</dbReference>
<dbReference type="PANTHER" id="PTHR46222">
    <property type="entry name" value="PEPTIDYL-PROLYL CIS-TRANS ISOMERASE FKBP7/14"/>
    <property type="match status" value="1"/>
</dbReference>
<sequence>MYLFVKCACVTVLGLNLLSVCLSLPQQQQQQQPDPSNQGAGEPHLKIEVLTHATDCPRKSKDSDILVIHYEGFYDNGTKFDSSRDRPGAIPFQFQLGVGQVIQGWEKGLLEMCQGEKRKLFVPSKLAYGEHGSGPVIAPNSDLVFEVELIQVHDGPKPPNVFKMIDIDNDDHLTKDEMSMYLARQAHAQGIPVDLAAKQQEKVLDNLFKFEDKDGDGKISHEEFSGPKHEEL</sequence>
<keyword evidence="5" id="KW-0256">Endoplasmic reticulum</keyword>
<dbReference type="GO" id="GO:0005783">
    <property type="term" value="C:endoplasmic reticulum"/>
    <property type="evidence" value="ECO:0007669"/>
    <property type="project" value="UniProtKB-ARBA"/>
</dbReference>
<evidence type="ECO:0000256" key="8">
    <source>
        <dbReference type="ARBA" id="ARBA00023180"/>
    </source>
</evidence>
<proteinExistence type="predicted"/>
<evidence type="ECO:0000256" key="5">
    <source>
        <dbReference type="ARBA" id="ARBA00022824"/>
    </source>
</evidence>
<evidence type="ECO:0000259" key="13">
    <source>
        <dbReference type="PROSITE" id="PS50059"/>
    </source>
</evidence>